<dbReference type="PROSITE" id="PS50238">
    <property type="entry name" value="RHOGAP"/>
    <property type="match status" value="1"/>
</dbReference>
<dbReference type="EMBL" id="CH991552">
    <property type="protein sequence ID" value="EDQ89009.1"/>
    <property type="molecule type" value="Genomic_DNA"/>
</dbReference>
<dbReference type="PANTHER" id="PTHR45808:SF2">
    <property type="entry name" value="RHO GTPASE-ACTIVATING PROTEIN 68F"/>
    <property type="match status" value="1"/>
</dbReference>
<protein>
    <recommendedName>
        <fullName evidence="6">Rho-GAP domain-containing protein</fullName>
    </recommendedName>
</protein>
<dbReference type="InterPro" id="IPR036865">
    <property type="entry name" value="CRAL-TRIO_dom_sf"/>
</dbReference>
<dbReference type="SUPFAM" id="SSF48350">
    <property type="entry name" value="GTPase activation domain, GAP"/>
    <property type="match status" value="1"/>
</dbReference>
<evidence type="ECO:0000259" key="3">
    <source>
        <dbReference type="PROSITE" id="PS50238"/>
    </source>
</evidence>
<dbReference type="CDD" id="cd00159">
    <property type="entry name" value="RhoGAP"/>
    <property type="match status" value="1"/>
</dbReference>
<evidence type="ECO:0000313" key="5">
    <source>
        <dbReference type="Proteomes" id="UP000001357"/>
    </source>
</evidence>
<dbReference type="Gene3D" id="1.10.555.10">
    <property type="entry name" value="Rho GTPase activation protein"/>
    <property type="match status" value="1"/>
</dbReference>
<dbReference type="InterPro" id="IPR008936">
    <property type="entry name" value="Rho_GTPase_activation_prot"/>
</dbReference>
<dbReference type="GO" id="GO:0005737">
    <property type="term" value="C:cytoplasm"/>
    <property type="evidence" value="ECO:0000318"/>
    <property type="project" value="GO_Central"/>
</dbReference>
<dbReference type="GeneID" id="5891380"/>
<dbReference type="STRING" id="81824.A9V0G7"/>
<evidence type="ECO:0008006" key="6">
    <source>
        <dbReference type="Google" id="ProtNLM"/>
    </source>
</evidence>
<gene>
    <name evidence="4" type="ORF">MONBRDRAFT_8581</name>
</gene>
<feature type="domain" description="Rho-GAP" evidence="3">
    <location>
        <begin position="321"/>
        <end position="508"/>
    </location>
</feature>
<reference evidence="4 5" key="1">
    <citation type="journal article" date="2008" name="Nature">
        <title>The genome of the choanoflagellate Monosiga brevicollis and the origin of metazoans.</title>
        <authorList>
            <consortium name="JGI Sequencing"/>
            <person name="King N."/>
            <person name="Westbrook M.J."/>
            <person name="Young S.L."/>
            <person name="Kuo A."/>
            <person name="Abedin M."/>
            <person name="Chapman J."/>
            <person name="Fairclough S."/>
            <person name="Hellsten U."/>
            <person name="Isogai Y."/>
            <person name="Letunic I."/>
            <person name="Marr M."/>
            <person name="Pincus D."/>
            <person name="Putnam N."/>
            <person name="Rokas A."/>
            <person name="Wright K.J."/>
            <person name="Zuzow R."/>
            <person name="Dirks W."/>
            <person name="Good M."/>
            <person name="Goodstein D."/>
            <person name="Lemons D."/>
            <person name="Li W."/>
            <person name="Lyons J.B."/>
            <person name="Morris A."/>
            <person name="Nichols S."/>
            <person name="Richter D.J."/>
            <person name="Salamov A."/>
            <person name="Bork P."/>
            <person name="Lim W.A."/>
            <person name="Manning G."/>
            <person name="Miller W.T."/>
            <person name="McGinnis W."/>
            <person name="Shapiro H."/>
            <person name="Tjian R."/>
            <person name="Grigoriev I.V."/>
            <person name="Rokhsar D."/>
        </authorList>
    </citation>
    <scope>NUCLEOTIDE SEQUENCE [LARGE SCALE GENOMIC DNA]</scope>
    <source>
        <strain evidence="5">MX1 / ATCC 50154</strain>
    </source>
</reference>
<name>A9V0G7_MONBE</name>
<dbReference type="RefSeq" id="XP_001746114.1">
    <property type="nucleotide sequence ID" value="XM_001746062.1"/>
</dbReference>
<dbReference type="AlphaFoldDB" id="A9V0G7"/>
<dbReference type="SMART" id="SM00516">
    <property type="entry name" value="SEC14"/>
    <property type="match status" value="1"/>
</dbReference>
<dbReference type="SMART" id="SM00324">
    <property type="entry name" value="RhoGAP"/>
    <property type="match status" value="1"/>
</dbReference>
<evidence type="ECO:0000313" key="4">
    <source>
        <dbReference type="EMBL" id="EDQ89009.1"/>
    </source>
</evidence>
<dbReference type="Pfam" id="PF00620">
    <property type="entry name" value="RhoGAP"/>
    <property type="match status" value="1"/>
</dbReference>
<dbReference type="Pfam" id="PF13716">
    <property type="entry name" value="CRAL_TRIO_2"/>
    <property type="match status" value="1"/>
</dbReference>
<dbReference type="GO" id="GO:2001136">
    <property type="term" value="P:negative regulation of endocytic recycling"/>
    <property type="evidence" value="ECO:0000318"/>
    <property type="project" value="GO_Central"/>
</dbReference>
<dbReference type="GO" id="GO:0007264">
    <property type="term" value="P:small GTPase-mediated signal transduction"/>
    <property type="evidence" value="ECO:0000318"/>
    <property type="project" value="GO_Central"/>
</dbReference>
<dbReference type="eggNOG" id="KOG4406">
    <property type="taxonomic scope" value="Eukaryota"/>
</dbReference>
<dbReference type="Proteomes" id="UP000001357">
    <property type="component" value="Unassembled WGS sequence"/>
</dbReference>
<dbReference type="Gene3D" id="3.40.525.10">
    <property type="entry name" value="CRAL-TRIO lipid binding domain"/>
    <property type="match status" value="1"/>
</dbReference>
<dbReference type="InParanoid" id="A9V0G7"/>
<keyword evidence="5" id="KW-1185">Reference proteome</keyword>
<evidence type="ECO:0000259" key="2">
    <source>
        <dbReference type="PROSITE" id="PS50191"/>
    </source>
</evidence>
<feature type="domain" description="CRAL-TRIO" evidence="2">
    <location>
        <begin position="53"/>
        <end position="240"/>
    </location>
</feature>
<dbReference type="GO" id="GO:0005096">
    <property type="term" value="F:GTPase activator activity"/>
    <property type="evidence" value="ECO:0000318"/>
    <property type="project" value="GO_Central"/>
</dbReference>
<organism evidence="4 5">
    <name type="scientific">Monosiga brevicollis</name>
    <name type="common">Choanoflagellate</name>
    <dbReference type="NCBI Taxonomy" id="81824"/>
    <lineage>
        <taxon>Eukaryota</taxon>
        <taxon>Choanoflagellata</taxon>
        <taxon>Craspedida</taxon>
        <taxon>Salpingoecidae</taxon>
        <taxon>Monosiga</taxon>
    </lineage>
</organism>
<dbReference type="CDD" id="cd00170">
    <property type="entry name" value="SEC14"/>
    <property type="match status" value="1"/>
</dbReference>
<dbReference type="SUPFAM" id="SSF52087">
    <property type="entry name" value="CRAL/TRIO domain"/>
    <property type="match status" value="1"/>
</dbReference>
<evidence type="ECO:0000256" key="1">
    <source>
        <dbReference type="SAM" id="MobiDB-lite"/>
    </source>
</evidence>
<accession>A9V0G7</accession>
<dbReference type="PROSITE" id="PS50191">
    <property type="entry name" value="CRAL_TRIO"/>
    <property type="match status" value="1"/>
</dbReference>
<proteinExistence type="predicted"/>
<sequence length="551" mass="61407">MLAYHNAASKRQGSRRDINPVRSAPPPPGVPHRATLSTTTVSRPAPATNPPLDYSEIEKYKILDTAGTDRLGRHVFVFYAAHMPPRSELSHDDLLQYMQHTMDTIVDADYCIVYFHHGLSSQVAYPLTRTCPCSPIDLHSHTRTCSLTPLAQNKPALSWIRRVYSSFDRRYKKNLKALYVVHATTFVKTILTLCRPFIRSARTRPHIFDVCACVSRSNLAPCVVPANPSSKFGKKVTFVSRLAELNRVIFLDQLSLPFIVKQYATISGPMASHPASPPDRPHIKFFALIDTTPNLIAKNRPRQARHQPRVLVGPKRVFGVPSLASIEDTNPDGIPNFLVSCVDFLTSNGLDVEGLFRRSANAMTVNEAKAALNSGQPYPFDEQTDIHLPAVLMKSFFRDLGEPAFPSDMYHRFLKLAGIQDEEERRDQARALIQELPPVNLTVLRYLFMFLSDVAKHQDVNKMTEQNLAIVMGPNLLWSHEMAANLAGTIALPASAAPRLMTFAHRSYHPVRDSLGLLTPLGTESLRTDMGLINALTSFFISNVEACFGSA</sequence>
<feature type="region of interest" description="Disordered" evidence="1">
    <location>
        <begin position="1"/>
        <end position="52"/>
    </location>
</feature>
<dbReference type="InterPro" id="IPR000198">
    <property type="entry name" value="RhoGAP_dom"/>
</dbReference>
<dbReference type="InterPro" id="IPR001251">
    <property type="entry name" value="CRAL-TRIO_dom"/>
</dbReference>
<dbReference type="PANTHER" id="PTHR45808">
    <property type="entry name" value="RHO GTPASE-ACTIVATING PROTEIN 68F"/>
    <property type="match status" value="1"/>
</dbReference>
<dbReference type="KEGG" id="mbr:MONBRDRAFT_8581"/>
<dbReference type="FunCoup" id="A9V0G7">
    <property type="interactions" value="1256"/>
</dbReference>